<dbReference type="GO" id="GO:0022627">
    <property type="term" value="C:cytosolic small ribosomal subunit"/>
    <property type="evidence" value="ECO:0007669"/>
    <property type="project" value="TreeGrafter"/>
</dbReference>
<proteinExistence type="inferred from homology"/>
<dbReference type="Proteomes" id="UP001283361">
    <property type="component" value="Unassembled WGS sequence"/>
</dbReference>
<evidence type="ECO:0000256" key="1">
    <source>
        <dbReference type="ARBA" id="ARBA00004496"/>
    </source>
</evidence>
<keyword evidence="4" id="KW-0689">Ribosomal protein</keyword>
<dbReference type="AlphaFoldDB" id="A0AAE0Z523"/>
<comment type="subcellular location">
    <subcellularLocation>
        <location evidence="1">Cytoplasm</location>
    </subcellularLocation>
</comment>
<feature type="compositionally biased region" description="Basic and acidic residues" evidence="6">
    <location>
        <begin position="198"/>
        <end position="215"/>
    </location>
</feature>
<keyword evidence="9" id="KW-1185">Reference proteome</keyword>
<evidence type="ECO:0000256" key="6">
    <source>
        <dbReference type="SAM" id="MobiDB-lite"/>
    </source>
</evidence>
<evidence type="ECO:0000256" key="4">
    <source>
        <dbReference type="ARBA" id="ARBA00022980"/>
    </source>
</evidence>
<dbReference type="Gene3D" id="1.10.10.10">
    <property type="entry name" value="Winged helix-like DNA-binding domain superfamily/Winged helix DNA-binding domain"/>
    <property type="match status" value="1"/>
</dbReference>
<dbReference type="PANTHER" id="PTHR12146:SF0">
    <property type="entry name" value="RIBOSOMAL PROTEIN S10"/>
    <property type="match status" value="1"/>
</dbReference>
<dbReference type="InterPro" id="IPR037447">
    <property type="entry name" value="Ribosomal_eS10"/>
</dbReference>
<dbReference type="Pfam" id="PF03501">
    <property type="entry name" value="S10_plectin"/>
    <property type="match status" value="1"/>
</dbReference>
<evidence type="ECO:0000313" key="9">
    <source>
        <dbReference type="Proteomes" id="UP001283361"/>
    </source>
</evidence>
<comment type="caution">
    <text evidence="8">The sequence shown here is derived from an EMBL/GenBank/DDBJ whole genome shotgun (WGS) entry which is preliminary data.</text>
</comment>
<dbReference type="GO" id="GO:0002181">
    <property type="term" value="P:cytoplasmic translation"/>
    <property type="evidence" value="ECO:0007669"/>
    <property type="project" value="UniProtKB-ARBA"/>
</dbReference>
<evidence type="ECO:0000256" key="5">
    <source>
        <dbReference type="ARBA" id="ARBA00023274"/>
    </source>
</evidence>
<sequence length="242" mass="27208">MVTNFRLDLKSSTVYYLLETLFKYLTTVLFTVSHGGDHDWFSSFSWGVYSSGLKRQLSLNTFYFLSPFSVFCSVGEAIKMLIPKKNRVLIYEYLFKEGVLVAKEDKYMPKHPNIEVPNLEVTKAMESLTSRGYVREQFAWGHHYYYLTNEGIQYLRDFLHLPAEIVPSTLKRATRTEAPKPRFKGSEGAPRAGGGATDRQEYRKAGPPGTDKKSDVGPGSQDLEFRGGYGRGRGGLGGSSGQ</sequence>
<dbReference type="PANTHER" id="PTHR12146">
    <property type="entry name" value="40S RIBOSOMAL PROTEIN S10"/>
    <property type="match status" value="1"/>
</dbReference>
<dbReference type="GO" id="GO:0003735">
    <property type="term" value="F:structural constituent of ribosome"/>
    <property type="evidence" value="ECO:0007669"/>
    <property type="project" value="TreeGrafter"/>
</dbReference>
<gene>
    <name evidence="8" type="ORF">RRG08_008127</name>
</gene>
<evidence type="ECO:0000256" key="3">
    <source>
        <dbReference type="ARBA" id="ARBA00022490"/>
    </source>
</evidence>
<dbReference type="EMBL" id="JAWDGP010004625">
    <property type="protein sequence ID" value="KAK3762909.1"/>
    <property type="molecule type" value="Genomic_DNA"/>
</dbReference>
<dbReference type="InterPro" id="IPR005326">
    <property type="entry name" value="Plectin_eS10_N"/>
</dbReference>
<evidence type="ECO:0000256" key="2">
    <source>
        <dbReference type="ARBA" id="ARBA00007278"/>
    </source>
</evidence>
<evidence type="ECO:0000313" key="8">
    <source>
        <dbReference type="EMBL" id="KAK3762909.1"/>
    </source>
</evidence>
<dbReference type="GO" id="GO:0003723">
    <property type="term" value="F:RNA binding"/>
    <property type="evidence" value="ECO:0007669"/>
    <property type="project" value="TreeGrafter"/>
</dbReference>
<evidence type="ECO:0000259" key="7">
    <source>
        <dbReference type="Pfam" id="PF03501"/>
    </source>
</evidence>
<keyword evidence="3" id="KW-0963">Cytoplasm</keyword>
<dbReference type="InterPro" id="IPR036388">
    <property type="entry name" value="WH-like_DNA-bd_sf"/>
</dbReference>
<organism evidence="8 9">
    <name type="scientific">Elysia crispata</name>
    <name type="common">lettuce slug</name>
    <dbReference type="NCBI Taxonomy" id="231223"/>
    <lineage>
        <taxon>Eukaryota</taxon>
        <taxon>Metazoa</taxon>
        <taxon>Spiralia</taxon>
        <taxon>Lophotrochozoa</taxon>
        <taxon>Mollusca</taxon>
        <taxon>Gastropoda</taxon>
        <taxon>Heterobranchia</taxon>
        <taxon>Euthyneura</taxon>
        <taxon>Panpulmonata</taxon>
        <taxon>Sacoglossa</taxon>
        <taxon>Placobranchoidea</taxon>
        <taxon>Plakobranchidae</taxon>
        <taxon>Elysia</taxon>
    </lineage>
</organism>
<feature type="domain" description="Plectin/eS10 N-terminal" evidence="7">
    <location>
        <begin position="82"/>
        <end position="173"/>
    </location>
</feature>
<accession>A0AAE0Z523</accession>
<feature type="compositionally biased region" description="Gly residues" evidence="6">
    <location>
        <begin position="227"/>
        <end position="242"/>
    </location>
</feature>
<feature type="region of interest" description="Disordered" evidence="6">
    <location>
        <begin position="172"/>
        <end position="242"/>
    </location>
</feature>
<name>A0AAE0Z523_9GAST</name>
<comment type="similarity">
    <text evidence="2">Belongs to the eukaryotic ribosomal protein eS10 family.</text>
</comment>
<keyword evidence="5" id="KW-0687">Ribonucleoprotein</keyword>
<reference evidence="8" key="1">
    <citation type="journal article" date="2023" name="G3 (Bethesda)">
        <title>A reference genome for the long-term kleptoplast-retaining sea slug Elysia crispata morphotype clarki.</title>
        <authorList>
            <person name="Eastman K.E."/>
            <person name="Pendleton A.L."/>
            <person name="Shaikh M.A."/>
            <person name="Suttiyut T."/>
            <person name="Ogas R."/>
            <person name="Tomko P."/>
            <person name="Gavelis G."/>
            <person name="Widhalm J.R."/>
            <person name="Wisecaver J.H."/>
        </authorList>
    </citation>
    <scope>NUCLEOTIDE SEQUENCE</scope>
    <source>
        <strain evidence="8">ECLA1</strain>
    </source>
</reference>
<protein>
    <recommendedName>
        <fullName evidence="7">Plectin/eS10 N-terminal domain-containing protein</fullName>
    </recommendedName>
</protein>
<dbReference type="FunFam" id="1.10.10.10:FF:000025">
    <property type="entry name" value="40S ribosomal protein S10"/>
    <property type="match status" value="1"/>
</dbReference>